<evidence type="ECO:0000313" key="7">
    <source>
        <dbReference type="EMBL" id="MBU8876450.1"/>
    </source>
</evidence>
<evidence type="ECO:0000256" key="4">
    <source>
        <dbReference type="RuleBase" id="RU004253"/>
    </source>
</evidence>
<evidence type="ECO:0000256" key="3">
    <source>
        <dbReference type="RuleBase" id="RU003826"/>
    </source>
</evidence>
<feature type="binding site" evidence="2">
    <location>
        <position position="168"/>
    </location>
    <ligand>
        <name>4-amino-2-methyl-5-(diphosphooxymethyl)pyrimidine</name>
        <dbReference type="ChEBI" id="CHEBI:57841"/>
    </ligand>
</feature>
<dbReference type="PANTHER" id="PTHR20857:SF15">
    <property type="entry name" value="THIAMINE-PHOSPHATE SYNTHASE"/>
    <property type="match status" value="1"/>
</dbReference>
<dbReference type="InterPro" id="IPR022998">
    <property type="entry name" value="ThiamineP_synth_TenI"/>
</dbReference>
<comment type="catalytic activity">
    <reaction evidence="2 3">
        <text>2-[(2R,5Z)-2-carboxy-4-methylthiazol-5(2H)-ylidene]ethyl phosphate + 4-amino-2-methyl-5-(diphosphooxymethyl)pyrimidine + 2 H(+) = thiamine phosphate + CO2 + diphosphate</text>
        <dbReference type="Rhea" id="RHEA:47844"/>
        <dbReference type="ChEBI" id="CHEBI:15378"/>
        <dbReference type="ChEBI" id="CHEBI:16526"/>
        <dbReference type="ChEBI" id="CHEBI:33019"/>
        <dbReference type="ChEBI" id="CHEBI:37575"/>
        <dbReference type="ChEBI" id="CHEBI:57841"/>
        <dbReference type="ChEBI" id="CHEBI:62899"/>
        <dbReference type="EC" id="2.5.1.3"/>
    </reaction>
</comment>
<dbReference type="PANTHER" id="PTHR20857">
    <property type="entry name" value="THIAMINE-PHOSPHATE PYROPHOSPHORYLASE"/>
    <property type="match status" value="1"/>
</dbReference>
<sequence>MPPRQDNGRISPPASRRGAGFRIHHTKIRKPVTARLYLISPARIEHPSIFADELRAALDGGDVAAFQLRLKDVPDDEIARVADTLRPICQQRDTALIMNDRPDLAVKLDCDGVHVGQDDMPYAEARRIVGPNRQVGVTCKASRHLAMEAAEAGADYVAFGAFFPSTTKTVTTPADIEIVEWWSALMQVPCVAIGGITVENCKPLLVAGVDFLAVSGGVWNYGDGPEAAVRAFNELFSAHGQP</sequence>
<comment type="caution">
    <text evidence="2">Lacks conserved residue(s) required for the propagation of feature annotation.</text>
</comment>
<keyword evidence="2" id="KW-0479">Metal-binding</keyword>
<keyword evidence="1 2" id="KW-0784">Thiamine biosynthesis</keyword>
<feature type="binding site" evidence="2">
    <location>
        <position position="119"/>
    </location>
    <ligand>
        <name>Mg(2+)</name>
        <dbReference type="ChEBI" id="CHEBI:18420"/>
    </ligand>
</feature>
<organism evidence="7 8">
    <name type="scientific">Reyranella humidisoli</name>
    <dbReference type="NCBI Taxonomy" id="2849149"/>
    <lineage>
        <taxon>Bacteria</taxon>
        <taxon>Pseudomonadati</taxon>
        <taxon>Pseudomonadota</taxon>
        <taxon>Alphaproteobacteria</taxon>
        <taxon>Hyphomicrobiales</taxon>
        <taxon>Reyranellaceae</taxon>
        <taxon>Reyranella</taxon>
    </lineage>
</organism>
<feature type="binding site" evidence="2">
    <location>
        <position position="195"/>
    </location>
    <ligand>
        <name>2-[(2R,5Z)-2-carboxy-4-methylthiazol-5(2H)-ylidene]ethyl phosphate</name>
        <dbReference type="ChEBI" id="CHEBI:62899"/>
    </ligand>
</feature>
<keyword evidence="2 3" id="KW-0808">Transferase</keyword>
<dbReference type="CDD" id="cd00564">
    <property type="entry name" value="TMP_TenI"/>
    <property type="match status" value="1"/>
</dbReference>
<name>A0ABS6ITA8_9HYPH</name>
<comment type="cofactor">
    <cofactor evidence="2">
        <name>Mg(2+)</name>
        <dbReference type="ChEBI" id="CHEBI:18420"/>
    </cofactor>
    <text evidence="2">Binds 1 Mg(2+) ion per subunit.</text>
</comment>
<dbReference type="HAMAP" id="MF_00097">
    <property type="entry name" value="TMP_synthase"/>
    <property type="match status" value="1"/>
</dbReference>
<feature type="binding site" evidence="2">
    <location>
        <position position="100"/>
    </location>
    <ligand>
        <name>Mg(2+)</name>
        <dbReference type="ChEBI" id="CHEBI:18420"/>
    </ligand>
</feature>
<feature type="binding site" evidence="2">
    <location>
        <begin position="165"/>
        <end position="167"/>
    </location>
    <ligand>
        <name>2-[(2R,5Z)-2-carboxy-4-methylthiazol-5(2H)-ylidene]ethyl phosphate</name>
        <dbReference type="ChEBI" id="CHEBI:62899"/>
    </ligand>
</feature>
<proteinExistence type="inferred from homology"/>
<dbReference type="Pfam" id="PF02581">
    <property type="entry name" value="TMP-TENI"/>
    <property type="match status" value="1"/>
</dbReference>
<comment type="catalytic activity">
    <reaction evidence="2 3">
        <text>2-(2-carboxy-4-methylthiazol-5-yl)ethyl phosphate + 4-amino-2-methyl-5-(diphosphooxymethyl)pyrimidine + 2 H(+) = thiamine phosphate + CO2 + diphosphate</text>
        <dbReference type="Rhea" id="RHEA:47848"/>
        <dbReference type="ChEBI" id="CHEBI:15378"/>
        <dbReference type="ChEBI" id="CHEBI:16526"/>
        <dbReference type="ChEBI" id="CHEBI:33019"/>
        <dbReference type="ChEBI" id="CHEBI:37575"/>
        <dbReference type="ChEBI" id="CHEBI:57841"/>
        <dbReference type="ChEBI" id="CHEBI:62890"/>
        <dbReference type="EC" id="2.5.1.3"/>
    </reaction>
</comment>
<dbReference type="GO" id="GO:0004789">
    <property type="term" value="F:thiamine-phosphate diphosphorylase activity"/>
    <property type="evidence" value="ECO:0007669"/>
    <property type="project" value="UniProtKB-EC"/>
</dbReference>
<comment type="similarity">
    <text evidence="2 3">Belongs to the thiamine-phosphate synthase family.</text>
</comment>
<dbReference type="NCBIfam" id="TIGR00693">
    <property type="entry name" value="thiE"/>
    <property type="match status" value="1"/>
</dbReference>
<evidence type="ECO:0000313" key="8">
    <source>
        <dbReference type="Proteomes" id="UP000727907"/>
    </source>
</evidence>
<accession>A0ABS6ITA8</accession>
<dbReference type="Proteomes" id="UP000727907">
    <property type="component" value="Unassembled WGS sequence"/>
</dbReference>
<dbReference type="EMBL" id="JAHOPB010000002">
    <property type="protein sequence ID" value="MBU8876450.1"/>
    <property type="molecule type" value="Genomic_DNA"/>
</dbReference>
<feature type="binding site" evidence="2">
    <location>
        <position position="138"/>
    </location>
    <ligand>
        <name>4-amino-2-methyl-5-(diphosphooxymethyl)pyrimidine</name>
        <dbReference type="ChEBI" id="CHEBI:57841"/>
    </ligand>
</feature>
<evidence type="ECO:0000256" key="5">
    <source>
        <dbReference type="SAM" id="MobiDB-lite"/>
    </source>
</evidence>
<keyword evidence="8" id="KW-1185">Reference proteome</keyword>
<evidence type="ECO:0000256" key="1">
    <source>
        <dbReference type="ARBA" id="ARBA00022977"/>
    </source>
</evidence>
<feature type="binding site" evidence="2">
    <location>
        <position position="99"/>
    </location>
    <ligand>
        <name>4-amino-2-methyl-5-(diphosphooxymethyl)pyrimidine</name>
        <dbReference type="ChEBI" id="CHEBI:57841"/>
    </ligand>
</feature>
<dbReference type="InterPro" id="IPR034291">
    <property type="entry name" value="TMP_synthase"/>
</dbReference>
<protein>
    <recommendedName>
        <fullName evidence="2">Thiamine-phosphate synthase</fullName>
        <shortName evidence="2">TP synthase</shortName>
        <shortName evidence="2">TPS</shortName>
        <ecNumber evidence="2">2.5.1.3</ecNumber>
    </recommendedName>
    <alternativeName>
        <fullName evidence="2">Thiamine-phosphate pyrophosphorylase</fullName>
        <shortName evidence="2">TMP pyrophosphorylase</shortName>
        <shortName evidence="2">TMP-PPase</shortName>
    </alternativeName>
</protein>
<keyword evidence="2" id="KW-0460">Magnesium</keyword>
<comment type="catalytic activity">
    <reaction evidence="2 3">
        <text>4-methyl-5-(2-phosphooxyethyl)-thiazole + 4-amino-2-methyl-5-(diphosphooxymethyl)pyrimidine + H(+) = thiamine phosphate + diphosphate</text>
        <dbReference type="Rhea" id="RHEA:22328"/>
        <dbReference type="ChEBI" id="CHEBI:15378"/>
        <dbReference type="ChEBI" id="CHEBI:33019"/>
        <dbReference type="ChEBI" id="CHEBI:37575"/>
        <dbReference type="ChEBI" id="CHEBI:57841"/>
        <dbReference type="ChEBI" id="CHEBI:58296"/>
        <dbReference type="EC" id="2.5.1.3"/>
    </reaction>
</comment>
<feature type="binding site" evidence="2">
    <location>
        <begin position="67"/>
        <end position="71"/>
    </location>
    <ligand>
        <name>4-amino-2-methyl-5-(diphosphooxymethyl)pyrimidine</name>
        <dbReference type="ChEBI" id="CHEBI:57841"/>
    </ligand>
</feature>
<feature type="domain" description="Thiamine phosphate synthase/TenI" evidence="6">
    <location>
        <begin position="36"/>
        <end position="217"/>
    </location>
</feature>
<gene>
    <name evidence="2 7" type="primary">thiE</name>
    <name evidence="7" type="ORF">KQ910_21935</name>
</gene>
<evidence type="ECO:0000259" key="6">
    <source>
        <dbReference type="Pfam" id="PF02581"/>
    </source>
</evidence>
<comment type="caution">
    <text evidence="7">The sequence shown here is derived from an EMBL/GenBank/DDBJ whole genome shotgun (WGS) entry which is preliminary data.</text>
</comment>
<reference evidence="7 8" key="1">
    <citation type="submission" date="2021-06" db="EMBL/GenBank/DDBJ databases">
        <authorList>
            <person name="Lee D.H."/>
        </authorList>
    </citation>
    <scope>NUCLEOTIDE SEQUENCE [LARGE SCALE GENOMIC DNA]</scope>
    <source>
        <strain evidence="7 8">MMS21-HV4-11</strain>
    </source>
</reference>
<feature type="region of interest" description="Disordered" evidence="5">
    <location>
        <begin position="1"/>
        <end position="20"/>
    </location>
</feature>
<evidence type="ECO:0000256" key="2">
    <source>
        <dbReference type="HAMAP-Rule" id="MF_00097"/>
    </source>
</evidence>
<comment type="pathway">
    <text evidence="2 4">Cofactor biosynthesis; thiamine diphosphate biosynthesis; thiamine phosphate from 4-amino-2-methyl-5-diphosphomethylpyrimidine and 4-methyl-5-(2-phosphoethyl)-thiazole: step 1/1.</text>
</comment>
<comment type="function">
    <text evidence="2">Condenses 4-methyl-5-(beta-hydroxyethyl)thiazole monophosphate (THZ-P) and 2-methyl-4-amino-5-hydroxymethyl pyrimidine pyrophosphate (HMP-PP) to form thiamine monophosphate (TMP).</text>
</comment>
<dbReference type="EC" id="2.5.1.3" evidence="2"/>